<evidence type="ECO:0000313" key="9">
    <source>
        <dbReference type="EMBL" id="MFC3146806.1"/>
    </source>
</evidence>
<evidence type="ECO:0000259" key="8">
    <source>
        <dbReference type="PROSITE" id="PS51193"/>
    </source>
</evidence>
<dbReference type="GO" id="GO:0003678">
    <property type="term" value="F:DNA helicase activity"/>
    <property type="evidence" value="ECO:0007669"/>
    <property type="project" value="UniProtKB-EC"/>
</dbReference>
<keyword evidence="4" id="KW-0067">ATP-binding</keyword>
<evidence type="ECO:0000256" key="6">
    <source>
        <dbReference type="ARBA" id="ARBA00044969"/>
    </source>
</evidence>
<name>A0ABV7H2M6_9BURK</name>
<dbReference type="SUPFAM" id="SSF52540">
    <property type="entry name" value="P-loop containing nucleoside triphosphate hydrolases"/>
    <property type="match status" value="2"/>
</dbReference>
<dbReference type="Pfam" id="PF13307">
    <property type="entry name" value="Helicase_C_2"/>
    <property type="match status" value="1"/>
</dbReference>
<dbReference type="Proteomes" id="UP001595556">
    <property type="component" value="Unassembled WGS sequence"/>
</dbReference>
<feature type="domain" description="Helicase ATP-binding" evidence="8">
    <location>
        <begin position="16"/>
        <end position="302"/>
    </location>
</feature>
<dbReference type="InterPro" id="IPR006555">
    <property type="entry name" value="ATP-dep_Helicase_C"/>
</dbReference>
<evidence type="ECO:0000256" key="7">
    <source>
        <dbReference type="ARBA" id="ARBA00048954"/>
    </source>
</evidence>
<evidence type="ECO:0000256" key="1">
    <source>
        <dbReference type="ARBA" id="ARBA00001966"/>
    </source>
</evidence>
<evidence type="ECO:0000313" key="10">
    <source>
        <dbReference type="Proteomes" id="UP001595556"/>
    </source>
</evidence>
<protein>
    <recommendedName>
        <fullName evidence="6">DNA 5'-3' helicase</fullName>
        <ecNumber evidence="6">5.6.2.3</ecNumber>
    </recommendedName>
</protein>
<dbReference type="InterPro" id="IPR014001">
    <property type="entry name" value="Helicase_ATP-bd"/>
</dbReference>
<dbReference type="Gene3D" id="3.40.50.300">
    <property type="entry name" value="P-loop containing nucleotide triphosphate hydrolases"/>
    <property type="match status" value="2"/>
</dbReference>
<evidence type="ECO:0000256" key="2">
    <source>
        <dbReference type="ARBA" id="ARBA00022741"/>
    </source>
</evidence>
<dbReference type="PANTHER" id="PTHR11472">
    <property type="entry name" value="DNA REPAIR DEAD HELICASE RAD3/XP-D SUBFAMILY MEMBER"/>
    <property type="match status" value="1"/>
</dbReference>
<comment type="catalytic activity">
    <reaction evidence="7">
        <text>ATP + H2O = ADP + phosphate + H(+)</text>
        <dbReference type="Rhea" id="RHEA:13065"/>
        <dbReference type="ChEBI" id="CHEBI:15377"/>
        <dbReference type="ChEBI" id="CHEBI:15378"/>
        <dbReference type="ChEBI" id="CHEBI:30616"/>
        <dbReference type="ChEBI" id="CHEBI:43474"/>
        <dbReference type="ChEBI" id="CHEBI:456216"/>
        <dbReference type="EC" id="5.6.2.3"/>
    </reaction>
</comment>
<dbReference type="PROSITE" id="PS51193">
    <property type="entry name" value="HELICASE_ATP_BIND_2"/>
    <property type="match status" value="1"/>
</dbReference>
<gene>
    <name evidence="9" type="ORF">ACFOEN_04025</name>
</gene>
<comment type="cofactor">
    <cofactor evidence="1">
        <name>[4Fe-4S] cluster</name>
        <dbReference type="ChEBI" id="CHEBI:49883"/>
    </cofactor>
</comment>
<evidence type="ECO:0000256" key="4">
    <source>
        <dbReference type="ARBA" id="ARBA00022840"/>
    </source>
</evidence>
<dbReference type="EC" id="5.6.2.3" evidence="6"/>
<dbReference type="InterPro" id="IPR011545">
    <property type="entry name" value="DEAD/DEAH_box_helicase_dom"/>
</dbReference>
<dbReference type="InterPro" id="IPR027417">
    <property type="entry name" value="P-loop_NTPase"/>
</dbReference>
<comment type="caution">
    <text evidence="9">The sequence shown here is derived from an EMBL/GenBank/DDBJ whole genome shotgun (WGS) entry which is preliminary data.</text>
</comment>
<accession>A0ABV7H2M6</accession>
<keyword evidence="10" id="KW-1185">Reference proteome</keyword>
<keyword evidence="3 9" id="KW-0378">Hydrolase</keyword>
<comment type="similarity">
    <text evidence="5">Belongs to the helicase family. DinG subfamily.</text>
</comment>
<dbReference type="RefSeq" id="WP_377301316.1">
    <property type="nucleotide sequence ID" value="NZ_CP180191.1"/>
</dbReference>
<reference evidence="10" key="1">
    <citation type="journal article" date="2019" name="Int. J. Syst. Evol. Microbiol.">
        <title>The Global Catalogue of Microorganisms (GCM) 10K type strain sequencing project: providing services to taxonomists for standard genome sequencing and annotation.</title>
        <authorList>
            <consortium name="The Broad Institute Genomics Platform"/>
            <consortium name="The Broad Institute Genome Sequencing Center for Infectious Disease"/>
            <person name="Wu L."/>
            <person name="Ma J."/>
        </authorList>
    </citation>
    <scope>NUCLEOTIDE SEQUENCE [LARGE SCALE GENOMIC DNA]</scope>
    <source>
        <strain evidence="10">KCTC 52168</strain>
    </source>
</reference>
<dbReference type="Pfam" id="PF00270">
    <property type="entry name" value="DEAD"/>
    <property type="match status" value="1"/>
</dbReference>
<dbReference type="InterPro" id="IPR045028">
    <property type="entry name" value="DinG/Rad3-like"/>
</dbReference>
<sequence>MSVADAVTEALSAAGALAKSIAGFQPRSVQQHMATTVLGAIETQGTAVIEAGTGTGKTFAYLVPALLAGGKVLISTASRNLQDQLYDKDLPRVRDALRAPVTVALLKGRGNYVCHFHLERTRTEGRLASKDEVAHLAQVVEFAKLTNTGDRAELASVPDESGIWPKVTSTVDNCLGSECPHFRECFVMKARRTAMEADVVVVNHHLFFADAALRREGVAELLPSVNTVIFDEAHQIPDVATQFFGEAASTRQWLELARDSTAAVLAHAREATGAADAAGALELAVRQARIARKELVGRLNFAQASEDAALMQRLEAVQGALAALAEALAPLRERNVLISQAFSRALTLEELLGRWLDTSRSTDDIRWIEFTATAMILQSAPLQVSNKLAELRATSGAAWILTSATLAVKDDFSHFLGHVGLDLPSFGTHCLRLDSPFDYAQQGLLYVPGGLPAATDPALAEALVAHCAPLVAELGGRSFFLCTTLRAVDRTAKALRANDQTQDLEILVQGEGGRAALLERFRASSGAVLVGAASFWEGIDVRGEALSMVVIDKLPFAPPDDPLFAARLDAAKEAGGNPFFDIQLPEAVIALKQGVGRLIRDPADRGLLVIGDARLVEKPYGKRIWGSLPPFARTREFSVALQFAQALELCGLRTGSTSAAAPPS</sequence>
<dbReference type="PANTHER" id="PTHR11472:SF34">
    <property type="entry name" value="REGULATOR OF TELOMERE ELONGATION HELICASE 1"/>
    <property type="match status" value="1"/>
</dbReference>
<dbReference type="SMART" id="SM00487">
    <property type="entry name" value="DEXDc"/>
    <property type="match status" value="1"/>
</dbReference>
<dbReference type="InterPro" id="IPR014013">
    <property type="entry name" value="Helic_SF1/SF2_ATP-bd_DinG/Rad3"/>
</dbReference>
<keyword evidence="9" id="KW-0347">Helicase</keyword>
<organism evidence="9 10">
    <name type="scientific">Piscinibacterium candidicorallinum</name>
    <dbReference type="NCBI Taxonomy" id="1793872"/>
    <lineage>
        <taxon>Bacteria</taxon>
        <taxon>Pseudomonadati</taxon>
        <taxon>Pseudomonadota</taxon>
        <taxon>Betaproteobacteria</taxon>
        <taxon>Burkholderiales</taxon>
        <taxon>Piscinibacterium</taxon>
    </lineage>
</organism>
<dbReference type="GO" id="GO:0016787">
    <property type="term" value="F:hydrolase activity"/>
    <property type="evidence" value="ECO:0007669"/>
    <property type="project" value="UniProtKB-KW"/>
</dbReference>
<dbReference type="EMBL" id="JBHRTI010000003">
    <property type="protein sequence ID" value="MFC3146806.1"/>
    <property type="molecule type" value="Genomic_DNA"/>
</dbReference>
<keyword evidence="2" id="KW-0547">Nucleotide-binding</keyword>
<evidence type="ECO:0000256" key="5">
    <source>
        <dbReference type="ARBA" id="ARBA00038058"/>
    </source>
</evidence>
<proteinExistence type="inferred from homology"/>
<evidence type="ECO:0000256" key="3">
    <source>
        <dbReference type="ARBA" id="ARBA00022801"/>
    </source>
</evidence>
<dbReference type="SMART" id="SM00491">
    <property type="entry name" value="HELICc2"/>
    <property type="match status" value="1"/>
</dbReference>